<dbReference type="InterPro" id="IPR042100">
    <property type="entry name" value="Bug_dom1"/>
</dbReference>
<dbReference type="CDD" id="cd07012">
    <property type="entry name" value="PBP2_Bug_TTT"/>
    <property type="match status" value="1"/>
</dbReference>
<reference evidence="3 4" key="1">
    <citation type="submission" date="2014-12" db="EMBL/GenBank/DDBJ databases">
        <title>16Stimator: statistical estimation of ribosomal gene copy numbers from draft genome assemblies.</title>
        <authorList>
            <person name="Perisin M.A."/>
            <person name="Vetter M."/>
            <person name="Gilbert J.A."/>
            <person name="Bergelson J."/>
        </authorList>
    </citation>
    <scope>NUCLEOTIDE SEQUENCE [LARGE SCALE GENOMIC DNA]</scope>
    <source>
        <strain evidence="3 4">MEDvA23</strain>
    </source>
</reference>
<name>A0A0D0LS52_VARPD</name>
<dbReference type="PIRSF" id="PIRSF017082">
    <property type="entry name" value="YflP"/>
    <property type="match status" value="1"/>
</dbReference>
<dbReference type="InterPro" id="IPR005064">
    <property type="entry name" value="BUG"/>
</dbReference>
<sequence>MKNMLVHRRHCLHGLAAAALAAAGLPSAQAQDRITRIVVAFPPGGPVDFVARAIAEQLGKEIGHQVIVENKAGANGGIAAEYVSRSAPDAQTLWLTSVGAVAINPSLYEKLMYDPAKDLAPISLVVRNVEVLVVGANAPYNTGAEFVAAAKKSKQPLTLASSGTGSVPHLAMELLSDAAKTPLLHVPYKGAAPAITDVLAGHVDGFFGDIPGLLPFITSRKLKPIGIAASKRHPLLPEVKTFLEMGIPGVDSDNWYALFAAKGTPAGVADAMNQALRRTLANEGVKSRLMASGAEPAPSSPAELSALLARDSAKWSAVVRAKKIKPD</sequence>
<dbReference type="Gene3D" id="3.40.190.10">
    <property type="entry name" value="Periplasmic binding protein-like II"/>
    <property type="match status" value="1"/>
</dbReference>
<dbReference type="PANTHER" id="PTHR42928:SF5">
    <property type="entry name" value="BLR1237 PROTEIN"/>
    <property type="match status" value="1"/>
</dbReference>
<organism evidence="3 4">
    <name type="scientific">Variovorax paradoxus</name>
    <dbReference type="NCBI Taxonomy" id="34073"/>
    <lineage>
        <taxon>Bacteria</taxon>
        <taxon>Pseudomonadati</taxon>
        <taxon>Pseudomonadota</taxon>
        <taxon>Betaproteobacteria</taxon>
        <taxon>Burkholderiales</taxon>
        <taxon>Comamonadaceae</taxon>
        <taxon>Variovorax</taxon>
    </lineage>
</organism>
<dbReference type="SUPFAM" id="SSF53850">
    <property type="entry name" value="Periplasmic binding protein-like II"/>
    <property type="match status" value="1"/>
</dbReference>
<evidence type="ECO:0000313" key="3">
    <source>
        <dbReference type="EMBL" id="KIQ31998.1"/>
    </source>
</evidence>
<evidence type="ECO:0000256" key="2">
    <source>
        <dbReference type="SAM" id="SignalP"/>
    </source>
</evidence>
<dbReference type="Proteomes" id="UP000032067">
    <property type="component" value="Unassembled WGS sequence"/>
</dbReference>
<gene>
    <name evidence="3" type="ORF">RT97_13130</name>
</gene>
<feature type="signal peptide" evidence="2">
    <location>
        <begin position="1"/>
        <end position="30"/>
    </location>
</feature>
<comment type="caution">
    <text evidence="3">The sequence shown here is derived from an EMBL/GenBank/DDBJ whole genome shotgun (WGS) entry which is preliminary data.</text>
</comment>
<dbReference type="InterPro" id="IPR006311">
    <property type="entry name" value="TAT_signal"/>
</dbReference>
<dbReference type="OrthoDB" id="8678477at2"/>
<evidence type="ECO:0000313" key="4">
    <source>
        <dbReference type="Proteomes" id="UP000032067"/>
    </source>
</evidence>
<evidence type="ECO:0000256" key="1">
    <source>
        <dbReference type="ARBA" id="ARBA00006987"/>
    </source>
</evidence>
<protein>
    <submittedName>
        <fullName evidence="3">ABC transporter substrate-binding protein</fullName>
    </submittedName>
</protein>
<dbReference type="EMBL" id="JXQQ01000028">
    <property type="protein sequence ID" value="KIQ31998.1"/>
    <property type="molecule type" value="Genomic_DNA"/>
</dbReference>
<comment type="similarity">
    <text evidence="1">Belongs to the UPF0065 (bug) family.</text>
</comment>
<dbReference type="Gene3D" id="3.40.190.150">
    <property type="entry name" value="Bordetella uptake gene, domain 1"/>
    <property type="match status" value="1"/>
</dbReference>
<dbReference type="RefSeq" id="WP_042579210.1">
    <property type="nucleotide sequence ID" value="NZ_JXQQ01000028.1"/>
</dbReference>
<proteinExistence type="inferred from homology"/>
<feature type="chain" id="PRO_5002233267" evidence="2">
    <location>
        <begin position="31"/>
        <end position="327"/>
    </location>
</feature>
<dbReference type="Pfam" id="PF03401">
    <property type="entry name" value="TctC"/>
    <property type="match status" value="1"/>
</dbReference>
<accession>A0A0D0LS52</accession>
<dbReference type="PROSITE" id="PS51318">
    <property type="entry name" value="TAT"/>
    <property type="match status" value="1"/>
</dbReference>
<keyword evidence="2" id="KW-0732">Signal</keyword>
<dbReference type="PANTHER" id="PTHR42928">
    <property type="entry name" value="TRICARBOXYLATE-BINDING PROTEIN"/>
    <property type="match status" value="1"/>
</dbReference>
<dbReference type="AlphaFoldDB" id="A0A0D0LS52"/>